<keyword evidence="3" id="KW-1185">Reference proteome</keyword>
<reference evidence="2" key="1">
    <citation type="submission" date="2021-10" db="EMBL/GenBank/DDBJ databases">
        <title>Novel species in genus Arthrobacter.</title>
        <authorList>
            <person name="Liu Y."/>
        </authorList>
    </citation>
    <scope>NUCLEOTIDE SEQUENCE</scope>
    <source>
        <strain evidence="2">Zg-Y786</strain>
    </source>
</reference>
<evidence type="ECO:0008006" key="4">
    <source>
        <dbReference type="Google" id="ProtNLM"/>
    </source>
</evidence>
<name>A0ABS8GHP1_9MICC</name>
<feature type="region of interest" description="Disordered" evidence="1">
    <location>
        <begin position="1"/>
        <end position="52"/>
    </location>
</feature>
<dbReference type="RefSeq" id="WP_227890728.1">
    <property type="nucleotide sequence ID" value="NZ_JAJFZQ010000005.1"/>
</dbReference>
<dbReference type="EMBL" id="JAJFZQ010000005">
    <property type="protein sequence ID" value="MCC3265910.1"/>
    <property type="molecule type" value="Genomic_DNA"/>
</dbReference>
<evidence type="ECO:0000313" key="3">
    <source>
        <dbReference type="Proteomes" id="UP001139168"/>
    </source>
</evidence>
<evidence type="ECO:0000313" key="2">
    <source>
        <dbReference type="EMBL" id="MCC3265910.1"/>
    </source>
</evidence>
<evidence type="ECO:0000256" key="1">
    <source>
        <dbReference type="SAM" id="MobiDB-lite"/>
    </source>
</evidence>
<accession>A0ABS8GHP1</accession>
<organism evidence="2 3">
    <name type="scientific">Arthrobacter gengyunqii</name>
    <dbReference type="NCBI Taxonomy" id="2886940"/>
    <lineage>
        <taxon>Bacteria</taxon>
        <taxon>Bacillati</taxon>
        <taxon>Actinomycetota</taxon>
        <taxon>Actinomycetes</taxon>
        <taxon>Micrococcales</taxon>
        <taxon>Micrococcaceae</taxon>
        <taxon>Arthrobacter</taxon>
    </lineage>
</organism>
<proteinExistence type="predicted"/>
<sequence>MLTGCAGEAETAAAAPGASASTAPSPEATATASAVPTEAPRGPSPLDSIPEEPYGYSLDELRAVVSGAEVTVDVEGGPLTYTAFNEMNPEEASFDFSGALQLAFQLDWVGAQRDTIFNGWRMENIRGNIDDINHFVAPSAVKHFLPNAQSQLKAAEEREKGGEATTYAEGEYALHVGKMASDYEVDAAVEAQWPDHQDAVVWMTFRGEGQPDQVIPVPRDAKATWSAPVVTELYSTGQDDLGQGIIVFYTNTATVVLADGQRTQMTIERNAEVTMEDGAWRMRYSNGIIAETILVP</sequence>
<dbReference type="Proteomes" id="UP001139168">
    <property type="component" value="Unassembled WGS sequence"/>
</dbReference>
<feature type="compositionally biased region" description="Low complexity" evidence="1">
    <location>
        <begin position="1"/>
        <end position="40"/>
    </location>
</feature>
<protein>
    <recommendedName>
        <fullName evidence="4">Lipoprotein</fullName>
    </recommendedName>
</protein>
<comment type="caution">
    <text evidence="2">The sequence shown here is derived from an EMBL/GenBank/DDBJ whole genome shotgun (WGS) entry which is preliminary data.</text>
</comment>
<gene>
    <name evidence="2" type="ORF">LJ752_07615</name>
</gene>